<keyword evidence="2" id="KW-1185">Reference proteome</keyword>
<name>A0ACB6VAH2_9ASCO</name>
<dbReference type="EMBL" id="QVQA01000003">
    <property type="protein sequence ID" value="KAF5102722.1"/>
    <property type="molecule type" value="Genomic_DNA"/>
</dbReference>
<comment type="caution">
    <text evidence="1">The sequence shown here is derived from an EMBL/GenBank/DDBJ whole genome shotgun (WGS) entry which is preliminary data.</text>
</comment>
<evidence type="ECO:0000313" key="2">
    <source>
        <dbReference type="Proteomes" id="UP000744676"/>
    </source>
</evidence>
<organism evidence="1 2">
    <name type="scientific">Geotrichum galactomycetum</name>
    <dbReference type="NCBI Taxonomy" id="27317"/>
    <lineage>
        <taxon>Eukaryota</taxon>
        <taxon>Fungi</taxon>
        <taxon>Dikarya</taxon>
        <taxon>Ascomycota</taxon>
        <taxon>Saccharomycotina</taxon>
        <taxon>Dipodascomycetes</taxon>
        <taxon>Dipodascales</taxon>
        <taxon>Dipodascaceae</taxon>
        <taxon>Geotrichum</taxon>
    </lineage>
</organism>
<reference evidence="1 2" key="1">
    <citation type="journal article" date="2020" name="Front. Microbiol.">
        <title>Phenotypic and Genetic Characterization of the Cheese Ripening Yeast Geotrichum candidum.</title>
        <authorList>
            <person name="Perkins V."/>
            <person name="Vignola S."/>
            <person name="Lessard M.H."/>
            <person name="Plante P.L."/>
            <person name="Corbeil J."/>
            <person name="Dugat-Bony E."/>
            <person name="Frenette M."/>
            <person name="Labrie S."/>
        </authorList>
    </citation>
    <scope>NUCLEOTIDE SEQUENCE [LARGE SCALE GENOMIC DNA]</scope>
    <source>
        <strain evidence="1 2">LMA-1147</strain>
    </source>
</reference>
<dbReference type="Proteomes" id="UP000744676">
    <property type="component" value="Unassembled WGS sequence"/>
</dbReference>
<sequence length="305" mass="33753">MIRSCARAAVRSAGQLQFKRSLFNVAEVKNVSLPNGIPGLYTAEGLDKAWTSVQSHAVEQLNSAISRNKALSNVGSALSLRDLLLFSKTSPEFDVDISYYAGQVYSNEFAVSSLLSEAKGPQDQVGRVSYSQSRATPIDINNTVQHNSLLKHIESNKTEEPTGLAQQQTLDKLVLNSFESEVSFRELFLTQAEAIFSGGYTWLVYHKGVKQLFLMNTYGWGVPPIFSSRDLQSFASQATGGAAAAVNSQPSTEDYVVPLLSVSVWQHAYLHDYGVLGKRKYLENVWNSIDWRVVTQRFNETQRGA</sequence>
<accession>A0ACB6VAH2</accession>
<protein>
    <submittedName>
        <fullName evidence="1">Uncharacterized protein</fullName>
    </submittedName>
</protein>
<gene>
    <name evidence="1" type="ORF">D0Z00_000214</name>
</gene>
<proteinExistence type="predicted"/>
<evidence type="ECO:0000313" key="1">
    <source>
        <dbReference type="EMBL" id="KAF5102722.1"/>
    </source>
</evidence>